<evidence type="ECO:0000313" key="1">
    <source>
        <dbReference type="EMBL" id="PNX66202.1"/>
    </source>
</evidence>
<reference evidence="1 2" key="1">
    <citation type="journal article" date="2014" name="Am. J. Bot.">
        <title>Genome assembly and annotation for red clover (Trifolium pratense; Fabaceae).</title>
        <authorList>
            <person name="Istvanek J."/>
            <person name="Jaros M."/>
            <person name="Krenek A."/>
            <person name="Repkova J."/>
        </authorList>
    </citation>
    <scope>NUCLEOTIDE SEQUENCE [LARGE SCALE GENOMIC DNA]</scope>
    <source>
        <strain evidence="2">cv. Tatra</strain>
        <tissue evidence="1">Young leaves</tissue>
    </source>
</reference>
<dbReference type="AlphaFoldDB" id="A0A2K3KIV3"/>
<feature type="non-terminal residue" evidence="1">
    <location>
        <position position="33"/>
    </location>
</feature>
<evidence type="ECO:0000313" key="2">
    <source>
        <dbReference type="Proteomes" id="UP000236291"/>
    </source>
</evidence>
<gene>
    <name evidence="1" type="ORF">L195_g062946</name>
</gene>
<reference evidence="1 2" key="2">
    <citation type="journal article" date="2017" name="Front. Plant Sci.">
        <title>Gene Classification and Mining of Molecular Markers Useful in Red Clover (Trifolium pratense) Breeding.</title>
        <authorList>
            <person name="Istvanek J."/>
            <person name="Dluhosova J."/>
            <person name="Dluhos P."/>
            <person name="Patkova L."/>
            <person name="Nedelnik J."/>
            <person name="Repkova J."/>
        </authorList>
    </citation>
    <scope>NUCLEOTIDE SEQUENCE [LARGE SCALE GENOMIC DNA]</scope>
    <source>
        <strain evidence="2">cv. Tatra</strain>
        <tissue evidence="1">Young leaves</tissue>
    </source>
</reference>
<dbReference type="Proteomes" id="UP000236291">
    <property type="component" value="Unassembled WGS sequence"/>
</dbReference>
<organism evidence="1 2">
    <name type="scientific">Trifolium pratense</name>
    <name type="common">Red clover</name>
    <dbReference type="NCBI Taxonomy" id="57577"/>
    <lineage>
        <taxon>Eukaryota</taxon>
        <taxon>Viridiplantae</taxon>
        <taxon>Streptophyta</taxon>
        <taxon>Embryophyta</taxon>
        <taxon>Tracheophyta</taxon>
        <taxon>Spermatophyta</taxon>
        <taxon>Magnoliopsida</taxon>
        <taxon>eudicotyledons</taxon>
        <taxon>Gunneridae</taxon>
        <taxon>Pentapetalae</taxon>
        <taxon>rosids</taxon>
        <taxon>fabids</taxon>
        <taxon>Fabales</taxon>
        <taxon>Fabaceae</taxon>
        <taxon>Papilionoideae</taxon>
        <taxon>50 kb inversion clade</taxon>
        <taxon>NPAAA clade</taxon>
        <taxon>Hologalegina</taxon>
        <taxon>IRL clade</taxon>
        <taxon>Trifolieae</taxon>
        <taxon>Trifolium</taxon>
    </lineage>
</organism>
<protein>
    <submittedName>
        <fullName evidence="1">Uncharacterized protein</fullName>
    </submittedName>
</protein>
<comment type="caution">
    <text evidence="1">The sequence shown here is derived from an EMBL/GenBank/DDBJ whole genome shotgun (WGS) entry which is preliminary data.</text>
</comment>
<dbReference type="EMBL" id="ASHM01190203">
    <property type="protein sequence ID" value="PNX66202.1"/>
    <property type="molecule type" value="Genomic_DNA"/>
</dbReference>
<accession>A0A2K3KIV3</accession>
<proteinExistence type="predicted"/>
<sequence>MSEWSFRFVHLSEGDKPNSISAVCPKPPAILSK</sequence>
<name>A0A2K3KIV3_TRIPR</name>